<evidence type="ECO:0008006" key="4">
    <source>
        <dbReference type="Google" id="ProtNLM"/>
    </source>
</evidence>
<sequence>MALYEGIALIQEKQAVVLDLGTDYTKFGFTGEAAPRCIVRSEFWCAATRRYRRVHDYQTADELYDNLVHMLHLLYFRHVLVNPKERKVVVVESLLTPTLFRETLAKVLFTHYEVSGVVWADSPRLCALTLGTPVALIVSIGAKEAEVAAVVHSCVVLHAMESQPLGAHAIHAELRRLLDEDNDATLDLPDLVIEDIKVKTCFVGSRSRAQQWEAARAARDVQFACGERGRLRVSGATRERAAEVLFARDNELASLPDIVLQCIMRCPIDARRALAENVLVTGGTASLPGLRARLAQELRHLVTRPPYASRLHVREFKFHGAPAQDSAAAWLGGALLGAGEAGAARATPRDVYARARRLRDWRERLMADFSTVPEWDHMAAVLTCYVAYNNR</sequence>
<proteinExistence type="inferred from homology"/>
<protein>
    <recommendedName>
        <fullName evidence="4">Actin-related protein 10</fullName>
    </recommendedName>
</protein>
<evidence type="ECO:0000256" key="1">
    <source>
        <dbReference type="RuleBase" id="RU000487"/>
    </source>
</evidence>
<keyword evidence="3" id="KW-1185">Reference proteome</keyword>
<dbReference type="PANTHER" id="PTHR11937">
    <property type="entry name" value="ACTIN"/>
    <property type="match status" value="1"/>
</dbReference>
<dbReference type="InterPro" id="IPR004000">
    <property type="entry name" value="Actin"/>
</dbReference>
<evidence type="ECO:0000313" key="3">
    <source>
        <dbReference type="Proteomes" id="UP000494106"/>
    </source>
</evidence>
<dbReference type="SUPFAM" id="SSF53067">
    <property type="entry name" value="Actin-like ATPase domain"/>
    <property type="match status" value="2"/>
</dbReference>
<dbReference type="Gene3D" id="3.90.640.10">
    <property type="entry name" value="Actin, Chain A, domain 4"/>
    <property type="match status" value="1"/>
</dbReference>
<dbReference type="Gene3D" id="3.30.420.40">
    <property type="match status" value="2"/>
</dbReference>
<comment type="caution">
    <text evidence="2">The sequence shown here is derived from an EMBL/GenBank/DDBJ whole genome shotgun (WGS) entry which is preliminary data.</text>
</comment>
<gene>
    <name evidence="2" type="ORF">APLA_LOCUS5510</name>
</gene>
<comment type="similarity">
    <text evidence="1">Belongs to the actin family.</text>
</comment>
<accession>A0A8S0ZKP4</accession>
<reference evidence="2 3" key="1">
    <citation type="submission" date="2020-04" db="EMBL/GenBank/DDBJ databases">
        <authorList>
            <person name="Wallbank WR R."/>
            <person name="Pardo Diaz C."/>
            <person name="Kozak K."/>
            <person name="Martin S."/>
            <person name="Jiggins C."/>
            <person name="Moest M."/>
            <person name="Warren A I."/>
            <person name="Byers J.R.P. K."/>
            <person name="Montejo-Kovacevich G."/>
            <person name="Yen C E."/>
        </authorList>
    </citation>
    <scope>NUCLEOTIDE SEQUENCE [LARGE SCALE GENOMIC DNA]</scope>
</reference>
<dbReference type="Pfam" id="PF00022">
    <property type="entry name" value="Actin"/>
    <property type="match status" value="2"/>
</dbReference>
<dbReference type="Proteomes" id="UP000494106">
    <property type="component" value="Unassembled WGS sequence"/>
</dbReference>
<organism evidence="2 3">
    <name type="scientific">Arctia plantaginis</name>
    <name type="common">Wood tiger moth</name>
    <name type="synonym">Phalaena plantaginis</name>
    <dbReference type="NCBI Taxonomy" id="874455"/>
    <lineage>
        <taxon>Eukaryota</taxon>
        <taxon>Metazoa</taxon>
        <taxon>Ecdysozoa</taxon>
        <taxon>Arthropoda</taxon>
        <taxon>Hexapoda</taxon>
        <taxon>Insecta</taxon>
        <taxon>Pterygota</taxon>
        <taxon>Neoptera</taxon>
        <taxon>Endopterygota</taxon>
        <taxon>Lepidoptera</taxon>
        <taxon>Glossata</taxon>
        <taxon>Ditrysia</taxon>
        <taxon>Noctuoidea</taxon>
        <taxon>Erebidae</taxon>
        <taxon>Arctiinae</taxon>
        <taxon>Arctia</taxon>
    </lineage>
</organism>
<name>A0A8S0ZKP4_ARCPL</name>
<dbReference type="CDD" id="cd10207">
    <property type="entry name" value="ASKHA_NBD_Arp10"/>
    <property type="match status" value="1"/>
</dbReference>
<dbReference type="AlphaFoldDB" id="A0A8S0ZKP4"/>
<dbReference type="InterPro" id="IPR043129">
    <property type="entry name" value="ATPase_NBD"/>
</dbReference>
<dbReference type="SMART" id="SM00268">
    <property type="entry name" value="ACTIN"/>
    <property type="match status" value="1"/>
</dbReference>
<dbReference type="EMBL" id="CADEBC010000479">
    <property type="protein sequence ID" value="CAB3233940.1"/>
    <property type="molecule type" value="Genomic_DNA"/>
</dbReference>
<dbReference type="OrthoDB" id="337660at2759"/>
<evidence type="ECO:0000313" key="2">
    <source>
        <dbReference type="EMBL" id="CAB3233940.1"/>
    </source>
</evidence>